<evidence type="ECO:0000313" key="2">
    <source>
        <dbReference type="EMBL" id="ACN99946.1"/>
    </source>
</evidence>
<dbReference type="Gene3D" id="1.20.58.1000">
    <property type="entry name" value="Metal-sensitive repressor, helix protomer"/>
    <property type="match status" value="1"/>
</dbReference>
<organism evidence="2 3">
    <name type="scientific">Brucella melitensis biotype 2 (strain ATCC 23457)</name>
    <dbReference type="NCBI Taxonomy" id="546272"/>
    <lineage>
        <taxon>Bacteria</taxon>
        <taxon>Pseudomonadati</taxon>
        <taxon>Pseudomonadota</taxon>
        <taxon>Alphaproteobacteria</taxon>
        <taxon>Hyphomicrobiales</taxon>
        <taxon>Brucellaceae</taxon>
        <taxon>Brucella/Ochrobactrum group</taxon>
        <taxon>Brucella</taxon>
    </lineage>
</organism>
<dbReference type="GO" id="GO:0003677">
    <property type="term" value="F:DNA binding"/>
    <property type="evidence" value="ECO:0007669"/>
    <property type="project" value="InterPro"/>
</dbReference>
<dbReference type="AlphaFoldDB" id="C0RGI9"/>
<dbReference type="Pfam" id="PF02583">
    <property type="entry name" value="Trns_repr_metal"/>
    <property type="match status" value="1"/>
</dbReference>
<sequence length="118" mass="13359">MSSRPAPLTYSPRVYSFGENRESPCRIRQKTRMRALTCLRRIKGQAEALERAVEAGTECAALLQQIAALRGAANGLMAEVLESHFRETFGQARETMAQKDDPDTQIDEIMRILRTYLK</sequence>
<evidence type="ECO:0000256" key="1">
    <source>
        <dbReference type="ARBA" id="ARBA00005260"/>
    </source>
</evidence>
<protein>
    <recommendedName>
        <fullName evidence="4">Regulator protein FrmR</fullName>
    </recommendedName>
</protein>
<gene>
    <name evidence="2" type="ordered locus">BMEA_A0138</name>
</gene>
<name>C0RGI9_BRUMB</name>
<evidence type="ECO:0000313" key="3">
    <source>
        <dbReference type="Proteomes" id="UP000001748"/>
    </source>
</evidence>
<dbReference type="InterPro" id="IPR003735">
    <property type="entry name" value="Metal_Tscrpt_repr"/>
</dbReference>
<reference evidence="3" key="1">
    <citation type="submission" date="2009-03" db="EMBL/GenBank/DDBJ databases">
        <title>Brucella melitensis ATCC 23457 whole genome shotgun sequencing project.</title>
        <authorList>
            <person name="Setubal J.C."/>
            <person name="Boyle S."/>
            <person name="Crasta O.R."/>
            <person name="Gillespie J.J."/>
            <person name="Kenyon R.W."/>
            <person name="Lu J."/>
            <person name="Mane S."/>
            <person name="Nagrani S."/>
            <person name="Shallom J.M."/>
            <person name="Shallom S."/>
            <person name="Shukla M."/>
            <person name="Snyder E.E."/>
            <person name="Sobral B.W."/>
            <person name="Wattam A.R."/>
            <person name="Will R."/>
            <person name="Williams K."/>
            <person name="Yoo H."/>
            <person name="Munk C."/>
            <person name="Tapia R."/>
            <person name="Han C."/>
            <person name="Detter J.C."/>
            <person name="Bruce D."/>
            <person name="Brettin T.S."/>
        </authorList>
    </citation>
    <scope>NUCLEOTIDE SEQUENCE [LARGE SCALE GENOMIC DNA]</scope>
    <source>
        <strain evidence="3">ATCC 23457</strain>
    </source>
</reference>
<accession>C0RGI9</accession>
<proteinExistence type="inferred from homology"/>
<dbReference type="PANTHER" id="PTHR33677:SF5">
    <property type="entry name" value="TRANSCRIPTIONAL REPRESSOR FRMR"/>
    <property type="match status" value="1"/>
</dbReference>
<dbReference type="CDD" id="cd10153">
    <property type="entry name" value="RcnR-FrmR-like_DUF156"/>
    <property type="match status" value="1"/>
</dbReference>
<dbReference type="GO" id="GO:0045892">
    <property type="term" value="P:negative regulation of DNA-templated transcription"/>
    <property type="evidence" value="ECO:0007669"/>
    <property type="project" value="UniProtKB-ARBA"/>
</dbReference>
<dbReference type="InterPro" id="IPR038390">
    <property type="entry name" value="Metal_Tscrpt_repr_sf"/>
</dbReference>
<dbReference type="EMBL" id="CP001488">
    <property type="protein sequence ID" value="ACN99946.1"/>
    <property type="molecule type" value="Genomic_DNA"/>
</dbReference>
<dbReference type="GO" id="GO:0046872">
    <property type="term" value="F:metal ion binding"/>
    <property type="evidence" value="ECO:0007669"/>
    <property type="project" value="InterPro"/>
</dbReference>
<comment type="similarity">
    <text evidence="1">Belongs to the FrmR/RcnR family.</text>
</comment>
<dbReference type="PANTHER" id="PTHR33677">
    <property type="entry name" value="TRANSCRIPTIONAL REPRESSOR FRMR-RELATED"/>
    <property type="match status" value="1"/>
</dbReference>
<dbReference type="HOGENOM" id="CLU_130332_3_0_5"/>
<evidence type="ECO:0008006" key="4">
    <source>
        <dbReference type="Google" id="ProtNLM"/>
    </source>
</evidence>
<dbReference type="KEGG" id="bmi:BMEA_A0138"/>
<dbReference type="Proteomes" id="UP000001748">
    <property type="component" value="Chromosome I"/>
</dbReference>